<keyword evidence="2" id="KW-1185">Reference proteome</keyword>
<dbReference type="PANTHER" id="PTHR47186:SF3">
    <property type="entry name" value="OS09G0267800 PROTEIN"/>
    <property type="match status" value="1"/>
</dbReference>
<comment type="caution">
    <text evidence="1">The sequence shown here is derived from an EMBL/GenBank/DDBJ whole genome shotgun (WGS) entry which is preliminary data.</text>
</comment>
<sequence length="455" mass="50725">MEFNAFPRLAELTLSDSPMLRGDLPNHLPSLQSLTIDNSKYLRCCLPRAPVMTSLNIVGAGEVRTRELPPLLRKLSVHGIDQVEPVVKAFRHMQLTCLTSLCISDCSFHISFPVSSIPASLQELTISDCVKLELEMDGHHKSLQSLNIINYYDSATSFSWDAFPNLVRLQIKECKSMESIVVSQSLSCLRSLYISGCWSLKSVSTLWMAAPQLEDLTILECPEIELSPTGDGDPHCSLKSLTISYSKLISCAAFMNLQLNGLTHLRIFGEYKESVKCLPKEGWLPASLESLTLFYIQSVETLECKGLAHLNSLQQLSIHHCSKLKNIEGEKLPASLKQLIIKGTPLLGRRCEKKDPEVWPKISHIHGIQRIHGTNITTSAAMVFLLLHEVYSIVAICSGGMLRSKTRNLLTRFKAPAKIETFTHNGLLTIIASMVNQLQLEEVPKEYQEQTSLPS</sequence>
<dbReference type="AlphaFoldDB" id="A0A444YEI6"/>
<dbReference type="PANTHER" id="PTHR47186">
    <property type="entry name" value="LEUCINE-RICH REPEAT-CONTAINING PROTEIN 57"/>
    <property type="match status" value="1"/>
</dbReference>
<proteinExistence type="predicted"/>
<evidence type="ECO:0000313" key="2">
    <source>
        <dbReference type="Proteomes" id="UP000289738"/>
    </source>
</evidence>
<protein>
    <recommendedName>
        <fullName evidence="3">Disease resistance protein</fullName>
    </recommendedName>
</protein>
<organism evidence="1 2">
    <name type="scientific">Arachis hypogaea</name>
    <name type="common">Peanut</name>
    <dbReference type="NCBI Taxonomy" id="3818"/>
    <lineage>
        <taxon>Eukaryota</taxon>
        <taxon>Viridiplantae</taxon>
        <taxon>Streptophyta</taxon>
        <taxon>Embryophyta</taxon>
        <taxon>Tracheophyta</taxon>
        <taxon>Spermatophyta</taxon>
        <taxon>Magnoliopsida</taxon>
        <taxon>eudicotyledons</taxon>
        <taxon>Gunneridae</taxon>
        <taxon>Pentapetalae</taxon>
        <taxon>rosids</taxon>
        <taxon>fabids</taxon>
        <taxon>Fabales</taxon>
        <taxon>Fabaceae</taxon>
        <taxon>Papilionoideae</taxon>
        <taxon>50 kb inversion clade</taxon>
        <taxon>dalbergioids sensu lato</taxon>
        <taxon>Dalbergieae</taxon>
        <taxon>Pterocarpus clade</taxon>
        <taxon>Arachis</taxon>
    </lineage>
</organism>
<dbReference type="InterPro" id="IPR032675">
    <property type="entry name" value="LRR_dom_sf"/>
</dbReference>
<accession>A0A444YEI6</accession>
<name>A0A444YEI6_ARAHY</name>
<evidence type="ECO:0000313" key="1">
    <source>
        <dbReference type="EMBL" id="RYR00334.1"/>
    </source>
</evidence>
<dbReference type="Proteomes" id="UP000289738">
    <property type="component" value="Chromosome B07"/>
</dbReference>
<reference evidence="1 2" key="1">
    <citation type="submission" date="2019-01" db="EMBL/GenBank/DDBJ databases">
        <title>Sequencing of cultivated peanut Arachis hypogaea provides insights into genome evolution and oil improvement.</title>
        <authorList>
            <person name="Chen X."/>
        </authorList>
    </citation>
    <scope>NUCLEOTIDE SEQUENCE [LARGE SCALE GENOMIC DNA]</scope>
    <source>
        <strain evidence="2">cv. Fuhuasheng</strain>
        <tissue evidence="1">Leaves</tissue>
    </source>
</reference>
<dbReference type="EMBL" id="SDMP01000017">
    <property type="protein sequence ID" value="RYR00334.1"/>
    <property type="molecule type" value="Genomic_DNA"/>
</dbReference>
<evidence type="ECO:0008006" key="3">
    <source>
        <dbReference type="Google" id="ProtNLM"/>
    </source>
</evidence>
<dbReference type="SUPFAM" id="SSF52058">
    <property type="entry name" value="L domain-like"/>
    <property type="match status" value="1"/>
</dbReference>
<dbReference type="Gene3D" id="3.80.10.10">
    <property type="entry name" value="Ribonuclease Inhibitor"/>
    <property type="match status" value="3"/>
</dbReference>
<gene>
    <name evidence="1" type="ORF">Ahy_B07g088464</name>
</gene>
<dbReference type="STRING" id="3818.A0A444YEI6"/>